<proteinExistence type="predicted"/>
<dbReference type="Proteomes" id="UP001172102">
    <property type="component" value="Unassembled WGS sequence"/>
</dbReference>
<evidence type="ECO:0000313" key="4">
    <source>
        <dbReference type="Proteomes" id="UP001172102"/>
    </source>
</evidence>
<name>A0AA40AH58_9PEZI</name>
<evidence type="ECO:0000313" key="3">
    <source>
        <dbReference type="EMBL" id="KAK0715771.1"/>
    </source>
</evidence>
<protein>
    <recommendedName>
        <fullName evidence="5">Transmembrane protein</fullName>
    </recommendedName>
</protein>
<evidence type="ECO:0008006" key="5">
    <source>
        <dbReference type="Google" id="ProtNLM"/>
    </source>
</evidence>
<feature type="compositionally biased region" description="Basic and acidic residues" evidence="1">
    <location>
        <begin position="209"/>
        <end position="221"/>
    </location>
</feature>
<dbReference type="AlphaFoldDB" id="A0AA40AH58"/>
<feature type="region of interest" description="Disordered" evidence="1">
    <location>
        <begin position="188"/>
        <end position="221"/>
    </location>
</feature>
<keyword evidence="2" id="KW-0472">Membrane</keyword>
<gene>
    <name evidence="3" type="ORF">B0H67DRAFT_250172</name>
</gene>
<keyword evidence="4" id="KW-1185">Reference proteome</keyword>
<evidence type="ECO:0000256" key="2">
    <source>
        <dbReference type="SAM" id="Phobius"/>
    </source>
</evidence>
<accession>A0AA40AH58</accession>
<organism evidence="3 4">
    <name type="scientific">Lasiosphaeris hirsuta</name>
    <dbReference type="NCBI Taxonomy" id="260670"/>
    <lineage>
        <taxon>Eukaryota</taxon>
        <taxon>Fungi</taxon>
        <taxon>Dikarya</taxon>
        <taxon>Ascomycota</taxon>
        <taxon>Pezizomycotina</taxon>
        <taxon>Sordariomycetes</taxon>
        <taxon>Sordariomycetidae</taxon>
        <taxon>Sordariales</taxon>
        <taxon>Lasiosphaeriaceae</taxon>
        <taxon>Lasiosphaeris</taxon>
    </lineage>
</organism>
<dbReference type="EMBL" id="JAUKUA010000004">
    <property type="protein sequence ID" value="KAK0715771.1"/>
    <property type="molecule type" value="Genomic_DNA"/>
</dbReference>
<keyword evidence="2" id="KW-1133">Transmembrane helix</keyword>
<comment type="caution">
    <text evidence="3">The sequence shown here is derived from an EMBL/GenBank/DDBJ whole genome shotgun (WGS) entry which is preliminary data.</text>
</comment>
<sequence length="221" mass="24065">MNGNSSSGEMLNEMRLAPRDVNHQACSCVLLLAGDSSSLLLLRFWFFFFFFLLKIHCSIAPLHNVCTYPSSARVHISIAMTPLGGWMHVQQAQQGEESFPHITVCTPSGAMVSCFVDMEAPVSRICSPTGADQPHVLGLQGLPSRGRAIHGTERGSNFLILRAVWVGRHSARQDAKGERGIEGPARPLFAHHLSASDLAPAKHNSGSENEERLLPDREADG</sequence>
<keyword evidence="2" id="KW-0812">Transmembrane</keyword>
<evidence type="ECO:0000256" key="1">
    <source>
        <dbReference type="SAM" id="MobiDB-lite"/>
    </source>
</evidence>
<feature type="transmembrane region" description="Helical" evidence="2">
    <location>
        <begin position="40"/>
        <end position="62"/>
    </location>
</feature>
<reference evidence="3" key="1">
    <citation type="submission" date="2023-06" db="EMBL/GenBank/DDBJ databases">
        <title>Genome-scale phylogeny and comparative genomics of the fungal order Sordariales.</title>
        <authorList>
            <consortium name="Lawrence Berkeley National Laboratory"/>
            <person name="Hensen N."/>
            <person name="Bonometti L."/>
            <person name="Westerberg I."/>
            <person name="Brannstrom I.O."/>
            <person name="Guillou S."/>
            <person name="Cros-Aarteil S."/>
            <person name="Calhoun S."/>
            <person name="Haridas S."/>
            <person name="Kuo A."/>
            <person name="Mondo S."/>
            <person name="Pangilinan J."/>
            <person name="Riley R."/>
            <person name="Labutti K."/>
            <person name="Andreopoulos B."/>
            <person name="Lipzen A."/>
            <person name="Chen C."/>
            <person name="Yanf M."/>
            <person name="Daum C."/>
            <person name="Ng V."/>
            <person name="Clum A."/>
            <person name="Steindorff A."/>
            <person name="Ohm R."/>
            <person name="Martin F."/>
            <person name="Silar P."/>
            <person name="Natvig D."/>
            <person name="Lalanne C."/>
            <person name="Gautier V."/>
            <person name="Ament-Velasquez S.L."/>
            <person name="Kruys A."/>
            <person name="Hutchinson M.I."/>
            <person name="Powell A.J."/>
            <person name="Barry K."/>
            <person name="Miller A.N."/>
            <person name="Grigoriev I.V."/>
            <person name="Debuchy R."/>
            <person name="Gladieux P."/>
            <person name="Thoren M.H."/>
            <person name="Johannesson H."/>
        </authorList>
    </citation>
    <scope>NUCLEOTIDE SEQUENCE</scope>
    <source>
        <strain evidence="3">SMH4607-1</strain>
    </source>
</reference>